<feature type="transmembrane region" description="Helical" evidence="1">
    <location>
        <begin position="6"/>
        <end position="25"/>
    </location>
</feature>
<organism evidence="2 3">
    <name type="scientific">Nitrosomonas communis</name>
    <dbReference type="NCBI Taxonomy" id="44574"/>
    <lineage>
        <taxon>Bacteria</taxon>
        <taxon>Pseudomonadati</taxon>
        <taxon>Pseudomonadota</taxon>
        <taxon>Betaproteobacteria</taxon>
        <taxon>Nitrosomonadales</taxon>
        <taxon>Nitrosomonadaceae</taxon>
        <taxon>Nitrosomonas</taxon>
    </lineage>
</organism>
<evidence type="ECO:0000313" key="3">
    <source>
        <dbReference type="Proteomes" id="UP000183287"/>
    </source>
</evidence>
<dbReference type="RefSeq" id="WP_074903001.1">
    <property type="nucleotide sequence ID" value="NZ_FOUB01000002.1"/>
</dbReference>
<evidence type="ECO:0000313" key="2">
    <source>
        <dbReference type="EMBL" id="SFL67162.1"/>
    </source>
</evidence>
<sequence length="102" mass="11756">MEFSIVTFLLIMIAMALADVCWTLYFIDVEERRAHPAAFWSAMIILVTAFTVTNYVENKIYISAAFLGAYLGTYVTIKWKVRKEREQNSKPDEAESKKFTST</sequence>
<proteinExistence type="predicted"/>
<feature type="transmembrane region" description="Helical" evidence="1">
    <location>
        <begin position="37"/>
        <end position="54"/>
    </location>
</feature>
<dbReference type="Proteomes" id="UP000183287">
    <property type="component" value="Unassembled WGS sequence"/>
</dbReference>
<protein>
    <submittedName>
        <fullName evidence="2">Uncharacterized protein</fullName>
    </submittedName>
</protein>
<keyword evidence="1" id="KW-1133">Transmembrane helix</keyword>
<dbReference type="EMBL" id="FOUB01000002">
    <property type="protein sequence ID" value="SFL67162.1"/>
    <property type="molecule type" value="Genomic_DNA"/>
</dbReference>
<reference evidence="3" key="1">
    <citation type="submission" date="2016-10" db="EMBL/GenBank/DDBJ databases">
        <authorList>
            <person name="Varghese N."/>
            <person name="Submissions S."/>
        </authorList>
    </citation>
    <scope>NUCLEOTIDE SEQUENCE [LARGE SCALE GENOMIC DNA]</scope>
    <source>
        <strain evidence="3">Nm44</strain>
    </source>
</reference>
<evidence type="ECO:0000256" key="1">
    <source>
        <dbReference type="SAM" id="Phobius"/>
    </source>
</evidence>
<keyword evidence="1" id="KW-0812">Transmembrane</keyword>
<keyword evidence="3" id="KW-1185">Reference proteome</keyword>
<dbReference type="AlphaFoldDB" id="A0A1I4JKS1"/>
<feature type="transmembrane region" description="Helical" evidence="1">
    <location>
        <begin position="60"/>
        <end position="77"/>
    </location>
</feature>
<gene>
    <name evidence="2" type="ORF">SAMN05421863_1002102</name>
</gene>
<keyword evidence="1" id="KW-0472">Membrane</keyword>
<accession>A0A1I4JKS1</accession>
<name>A0A1I4JKS1_9PROT</name>